<proteinExistence type="predicted"/>
<dbReference type="EMBL" id="GL379800">
    <property type="protein sequence ID" value="EGT35672.1"/>
    <property type="molecule type" value="Genomic_DNA"/>
</dbReference>
<sequence length="81" mass="9486">MDRFSEYMKSRPGVFKVATQNTKIKCISTKKTNLLRVYDPDDIDAYVHPDDGEKFDLGSREKYWNETIKSRKLAVKQDLIV</sequence>
<keyword evidence="2" id="KW-1185">Reference proteome</keyword>
<reference evidence="2" key="1">
    <citation type="submission" date="2011-07" db="EMBL/GenBank/DDBJ databases">
        <authorList>
            <consortium name="Caenorhabditis brenneri Sequencing and Analysis Consortium"/>
            <person name="Wilson R.K."/>
        </authorList>
    </citation>
    <scope>NUCLEOTIDE SEQUENCE [LARGE SCALE GENOMIC DNA]</scope>
    <source>
        <strain evidence="2">PB2801</strain>
    </source>
</reference>
<evidence type="ECO:0000313" key="2">
    <source>
        <dbReference type="Proteomes" id="UP000008068"/>
    </source>
</evidence>
<dbReference type="InParanoid" id="G0MLP2"/>
<accession>G0MLP2</accession>
<protein>
    <submittedName>
        <fullName evidence="1">Uncharacterized protein</fullName>
    </submittedName>
</protein>
<evidence type="ECO:0000313" key="1">
    <source>
        <dbReference type="EMBL" id="EGT35672.1"/>
    </source>
</evidence>
<gene>
    <name evidence="1" type="ORF">CAEBREN_22295</name>
</gene>
<dbReference type="Proteomes" id="UP000008068">
    <property type="component" value="Unassembled WGS sequence"/>
</dbReference>
<name>G0MLP2_CAEBE</name>
<organism evidence="2">
    <name type="scientific">Caenorhabditis brenneri</name>
    <name type="common">Nematode worm</name>
    <dbReference type="NCBI Taxonomy" id="135651"/>
    <lineage>
        <taxon>Eukaryota</taxon>
        <taxon>Metazoa</taxon>
        <taxon>Ecdysozoa</taxon>
        <taxon>Nematoda</taxon>
        <taxon>Chromadorea</taxon>
        <taxon>Rhabditida</taxon>
        <taxon>Rhabditina</taxon>
        <taxon>Rhabditomorpha</taxon>
        <taxon>Rhabditoidea</taxon>
        <taxon>Rhabditidae</taxon>
        <taxon>Peloderinae</taxon>
        <taxon>Caenorhabditis</taxon>
    </lineage>
</organism>
<dbReference type="AlphaFoldDB" id="G0MLP2"/>
<dbReference type="HOGENOM" id="CLU_2575959_0_0_1"/>